<reference evidence="2 3" key="1">
    <citation type="submission" date="2019-05" db="EMBL/GenBank/DDBJ databases">
        <title>Another draft genome of Portunus trituberculatus and its Hox gene families provides insights of decapod evolution.</title>
        <authorList>
            <person name="Jeong J.-H."/>
            <person name="Song I."/>
            <person name="Kim S."/>
            <person name="Choi T."/>
            <person name="Kim D."/>
            <person name="Ryu S."/>
            <person name="Kim W."/>
        </authorList>
    </citation>
    <scope>NUCLEOTIDE SEQUENCE [LARGE SCALE GENOMIC DNA]</scope>
    <source>
        <tissue evidence="2">Muscle</tissue>
    </source>
</reference>
<sequence length="106" mass="11885">MAAISHSPPYPHRRQLKIPPTPAFVHHQATQLSHSGNCGNHSDTSTYVPKTNPSQQDDTKRALIHGGQMKAGRQTRPRSGAAAREERRVRDWRGRRGETRSTLLKT</sequence>
<feature type="compositionally biased region" description="Polar residues" evidence="1">
    <location>
        <begin position="28"/>
        <end position="56"/>
    </location>
</feature>
<evidence type="ECO:0000313" key="2">
    <source>
        <dbReference type="EMBL" id="MPC65143.1"/>
    </source>
</evidence>
<comment type="caution">
    <text evidence="2">The sequence shown here is derived from an EMBL/GenBank/DDBJ whole genome shotgun (WGS) entry which is preliminary data.</text>
</comment>
<feature type="region of interest" description="Disordered" evidence="1">
    <location>
        <begin position="26"/>
        <end position="106"/>
    </location>
</feature>
<dbReference type="Proteomes" id="UP000324222">
    <property type="component" value="Unassembled WGS sequence"/>
</dbReference>
<dbReference type="AlphaFoldDB" id="A0A5B7H4W8"/>
<gene>
    <name evidence="2" type="ORF">E2C01_059272</name>
</gene>
<name>A0A5B7H4W8_PORTR</name>
<evidence type="ECO:0000313" key="3">
    <source>
        <dbReference type="Proteomes" id="UP000324222"/>
    </source>
</evidence>
<evidence type="ECO:0000256" key="1">
    <source>
        <dbReference type="SAM" id="MobiDB-lite"/>
    </source>
</evidence>
<feature type="compositionally biased region" description="Basic and acidic residues" evidence="1">
    <location>
        <begin position="83"/>
        <end position="99"/>
    </location>
</feature>
<proteinExistence type="predicted"/>
<protein>
    <submittedName>
        <fullName evidence="2">Uncharacterized protein</fullName>
    </submittedName>
</protein>
<dbReference type="EMBL" id="VSRR010022980">
    <property type="protein sequence ID" value="MPC65143.1"/>
    <property type="molecule type" value="Genomic_DNA"/>
</dbReference>
<organism evidence="2 3">
    <name type="scientific">Portunus trituberculatus</name>
    <name type="common">Swimming crab</name>
    <name type="synonym">Neptunus trituberculatus</name>
    <dbReference type="NCBI Taxonomy" id="210409"/>
    <lineage>
        <taxon>Eukaryota</taxon>
        <taxon>Metazoa</taxon>
        <taxon>Ecdysozoa</taxon>
        <taxon>Arthropoda</taxon>
        <taxon>Crustacea</taxon>
        <taxon>Multicrustacea</taxon>
        <taxon>Malacostraca</taxon>
        <taxon>Eumalacostraca</taxon>
        <taxon>Eucarida</taxon>
        <taxon>Decapoda</taxon>
        <taxon>Pleocyemata</taxon>
        <taxon>Brachyura</taxon>
        <taxon>Eubrachyura</taxon>
        <taxon>Portunoidea</taxon>
        <taxon>Portunidae</taxon>
        <taxon>Portuninae</taxon>
        <taxon>Portunus</taxon>
    </lineage>
</organism>
<keyword evidence="3" id="KW-1185">Reference proteome</keyword>
<accession>A0A5B7H4W8</accession>